<accession>A0A1N7K998</accession>
<reference evidence="2" key="1">
    <citation type="submission" date="2017-01" db="EMBL/GenBank/DDBJ databases">
        <authorList>
            <person name="Varghese N."/>
            <person name="Submissions S."/>
        </authorList>
    </citation>
    <scope>NUCLEOTIDE SEQUENCE [LARGE SCALE GENOMIC DNA]</scope>
    <source>
        <strain evidence="2">DSM 17126</strain>
    </source>
</reference>
<protein>
    <submittedName>
        <fullName evidence="1">Uncharacterized protein</fullName>
    </submittedName>
</protein>
<dbReference type="OrthoDB" id="705691at2"/>
<dbReference type="Proteomes" id="UP000186373">
    <property type="component" value="Unassembled WGS sequence"/>
</dbReference>
<evidence type="ECO:0000313" key="1">
    <source>
        <dbReference type="EMBL" id="SIS58153.1"/>
    </source>
</evidence>
<gene>
    <name evidence="1" type="ORF">SAMN05421639_10915</name>
</gene>
<dbReference type="AlphaFoldDB" id="A0A1N7K998"/>
<keyword evidence="2" id="KW-1185">Reference proteome</keyword>
<sequence>MKNPDKVNRYQSITKKTEWGILTTLVAESGVSTHGNISFGEKTLLANYVYDKNGTYKLVYTIIDTQGNEESFAEDDGILPTLFVSPGHENYVSVVPYHPDKELEVSIPVFNRSFVELPKGNRPFTGKFVGTTHQFSVFYEVDIWSETKPDKMLSIEFKNDGIKKKHNIKIDLPRNNKIFMNNGEIHLLAKDKKGWLHRQIDELGHVKRERTIDSGKEWFWEILCLSFDENSYLLCEENGKISIETLSPDLECSSKDLADIGSEFFNTWSPVRIAENTFVMSFNGEFGNGWLTIKNDTLLELLYSKDEKGYKNLLTNEVLVIDKDNLIISGINKTAENSYAVIFYGLADGENKNKELIILNREIQ</sequence>
<evidence type="ECO:0000313" key="2">
    <source>
        <dbReference type="Proteomes" id="UP000186373"/>
    </source>
</evidence>
<dbReference type="RefSeq" id="WP_076510491.1">
    <property type="nucleotide sequence ID" value="NZ_FTNY01000009.1"/>
</dbReference>
<dbReference type="EMBL" id="FTNY01000009">
    <property type="protein sequence ID" value="SIS58153.1"/>
    <property type="molecule type" value="Genomic_DNA"/>
</dbReference>
<proteinExistence type="predicted"/>
<organism evidence="1 2">
    <name type="scientific">Chryseobacterium shigense</name>
    <dbReference type="NCBI Taxonomy" id="297244"/>
    <lineage>
        <taxon>Bacteria</taxon>
        <taxon>Pseudomonadati</taxon>
        <taxon>Bacteroidota</taxon>
        <taxon>Flavobacteriia</taxon>
        <taxon>Flavobacteriales</taxon>
        <taxon>Weeksellaceae</taxon>
        <taxon>Chryseobacterium group</taxon>
        <taxon>Chryseobacterium</taxon>
    </lineage>
</organism>
<name>A0A1N7K998_9FLAO</name>